<evidence type="ECO:0000256" key="1">
    <source>
        <dbReference type="SAM" id="MobiDB-lite"/>
    </source>
</evidence>
<keyword evidence="3" id="KW-1185">Reference proteome</keyword>
<name>A0AAW0A1I0_9AGAR</name>
<dbReference type="AlphaFoldDB" id="A0AAW0A1I0"/>
<sequence length="232" mass="26160">MLSKNKRGARHSTINEPQTVPPECPSRLTAIGRLLQKIVAGKYQLEHKPYPSFLYEDGKFDPNNLDAGLLHSDAVLRFLRHIWLGPSAALSSAEKISKTCNTSLHNVKKQSQMFQNVDFDLDAEQDKDSDDEDDVLAQLSLKYVIIRPSTDNSDHHQLKTVFSWPELAHWPSWYHWRQNVASSASTAISCQDLGNLDGFQISSSRASEYCPGVLCRIDSLPLRYDFDNGNLS</sequence>
<organism evidence="2 3">
    <name type="scientific">Favolaschia claudopus</name>
    <dbReference type="NCBI Taxonomy" id="2862362"/>
    <lineage>
        <taxon>Eukaryota</taxon>
        <taxon>Fungi</taxon>
        <taxon>Dikarya</taxon>
        <taxon>Basidiomycota</taxon>
        <taxon>Agaricomycotina</taxon>
        <taxon>Agaricomycetes</taxon>
        <taxon>Agaricomycetidae</taxon>
        <taxon>Agaricales</taxon>
        <taxon>Marasmiineae</taxon>
        <taxon>Mycenaceae</taxon>
        <taxon>Favolaschia</taxon>
    </lineage>
</organism>
<dbReference type="Proteomes" id="UP001362999">
    <property type="component" value="Unassembled WGS sequence"/>
</dbReference>
<protein>
    <submittedName>
        <fullName evidence="2">Uncharacterized protein</fullName>
    </submittedName>
</protein>
<dbReference type="Pfam" id="PF20414">
    <property type="entry name" value="DUF6698"/>
    <property type="match status" value="1"/>
</dbReference>
<gene>
    <name evidence="2" type="ORF">R3P38DRAFT_2798483</name>
</gene>
<comment type="caution">
    <text evidence="2">The sequence shown here is derived from an EMBL/GenBank/DDBJ whole genome shotgun (WGS) entry which is preliminary data.</text>
</comment>
<dbReference type="InterPro" id="IPR046521">
    <property type="entry name" value="DUF6698"/>
</dbReference>
<proteinExistence type="predicted"/>
<evidence type="ECO:0000313" key="2">
    <source>
        <dbReference type="EMBL" id="KAK6997352.1"/>
    </source>
</evidence>
<feature type="region of interest" description="Disordered" evidence="1">
    <location>
        <begin position="1"/>
        <end position="21"/>
    </location>
</feature>
<dbReference type="EMBL" id="JAWWNJ010000092">
    <property type="protein sequence ID" value="KAK6997352.1"/>
    <property type="molecule type" value="Genomic_DNA"/>
</dbReference>
<accession>A0AAW0A1I0</accession>
<evidence type="ECO:0000313" key="3">
    <source>
        <dbReference type="Proteomes" id="UP001362999"/>
    </source>
</evidence>
<reference evidence="2 3" key="1">
    <citation type="journal article" date="2024" name="J Genomics">
        <title>Draft genome sequencing and assembly of Favolaschia claudopus CIRM-BRFM 2984 isolated from oak limbs.</title>
        <authorList>
            <person name="Navarro D."/>
            <person name="Drula E."/>
            <person name="Chaduli D."/>
            <person name="Cazenave R."/>
            <person name="Ahrendt S."/>
            <person name="Wang J."/>
            <person name="Lipzen A."/>
            <person name="Daum C."/>
            <person name="Barry K."/>
            <person name="Grigoriev I.V."/>
            <person name="Favel A."/>
            <person name="Rosso M.N."/>
            <person name="Martin F."/>
        </authorList>
    </citation>
    <scope>NUCLEOTIDE SEQUENCE [LARGE SCALE GENOMIC DNA]</scope>
    <source>
        <strain evidence="2 3">CIRM-BRFM 2984</strain>
    </source>
</reference>
<feature type="compositionally biased region" description="Basic residues" evidence="1">
    <location>
        <begin position="1"/>
        <end position="10"/>
    </location>
</feature>